<keyword evidence="1" id="KW-1133">Transmembrane helix</keyword>
<proteinExistence type="predicted"/>
<dbReference type="OrthoDB" id="7032302at2"/>
<organism evidence="2 3">
    <name type="scientific">Pseudomonas nicosulfuronedens</name>
    <dbReference type="NCBI Taxonomy" id="2571105"/>
    <lineage>
        <taxon>Bacteria</taxon>
        <taxon>Pseudomonadati</taxon>
        <taxon>Pseudomonadota</taxon>
        <taxon>Gammaproteobacteria</taxon>
        <taxon>Pseudomonadales</taxon>
        <taxon>Pseudomonadaceae</taxon>
        <taxon>Pseudomonas</taxon>
    </lineage>
</organism>
<feature type="transmembrane region" description="Helical" evidence="1">
    <location>
        <begin position="55"/>
        <end position="76"/>
    </location>
</feature>
<name>A0A5R9QNC3_9PSED</name>
<protein>
    <submittedName>
        <fullName evidence="2">Uncharacterized protein</fullName>
    </submittedName>
</protein>
<dbReference type="RefSeq" id="WP_138526366.1">
    <property type="nucleotide sequence ID" value="NZ_JAOCBK010000014.1"/>
</dbReference>
<keyword evidence="3" id="KW-1185">Reference proteome</keyword>
<evidence type="ECO:0000256" key="1">
    <source>
        <dbReference type="SAM" id="Phobius"/>
    </source>
</evidence>
<dbReference type="EMBL" id="SWDV01000045">
    <property type="protein sequence ID" value="TLX70921.1"/>
    <property type="molecule type" value="Genomic_DNA"/>
</dbReference>
<evidence type="ECO:0000313" key="2">
    <source>
        <dbReference type="EMBL" id="TLX70921.1"/>
    </source>
</evidence>
<feature type="transmembrane region" description="Helical" evidence="1">
    <location>
        <begin position="83"/>
        <end position="113"/>
    </location>
</feature>
<dbReference type="Proteomes" id="UP000306635">
    <property type="component" value="Unassembled WGS sequence"/>
</dbReference>
<keyword evidence="1" id="KW-0812">Transmembrane</keyword>
<sequence>MSRRLPLILLLLALALWLAASYGVRFGLMEDGRWVGLCADEATRWECGVRSQLGWAIHFGVFGKLALGFSLLAFFVPRQAGWWLAVLAMLVTLPALVLYNAGLAVFAVVLAGLRLVRAPGAES</sequence>
<dbReference type="AlphaFoldDB" id="A0A5R9QNC3"/>
<accession>A0A5R9QNC3</accession>
<reference evidence="2 3" key="1">
    <citation type="submission" date="2019-04" db="EMBL/GenBank/DDBJ databases">
        <authorList>
            <person name="Li M."/>
        </authorList>
    </citation>
    <scope>NUCLEOTIDE SEQUENCE [LARGE SCALE GENOMIC DNA]</scope>
    <source>
        <strain evidence="2 3">LAM1902</strain>
    </source>
</reference>
<evidence type="ECO:0000313" key="3">
    <source>
        <dbReference type="Proteomes" id="UP000306635"/>
    </source>
</evidence>
<gene>
    <name evidence="2" type="ORF">FAS41_26730</name>
</gene>
<keyword evidence="1" id="KW-0472">Membrane</keyword>
<comment type="caution">
    <text evidence="2">The sequence shown here is derived from an EMBL/GenBank/DDBJ whole genome shotgun (WGS) entry which is preliminary data.</text>
</comment>